<feature type="transmembrane region" description="Helical" evidence="6">
    <location>
        <begin position="12"/>
        <end position="32"/>
    </location>
</feature>
<keyword evidence="6" id="KW-0472">Membrane</keyword>
<keyword evidence="6" id="KW-1133">Transmembrane helix</keyword>
<evidence type="ECO:0000256" key="1">
    <source>
        <dbReference type="ARBA" id="ARBA00003416"/>
    </source>
</evidence>
<feature type="coiled-coil region" evidence="5">
    <location>
        <begin position="204"/>
        <end position="231"/>
    </location>
</feature>
<name>A0ABU9TPL6_9GAMM</name>
<evidence type="ECO:0000256" key="3">
    <source>
        <dbReference type="ARBA" id="ARBA00023054"/>
    </source>
</evidence>
<keyword evidence="6" id="KW-0812">Transmembrane</keyword>
<keyword evidence="4" id="KW-0233">DNA recombination</keyword>
<reference evidence="7 8" key="1">
    <citation type="submission" date="2024-03" db="EMBL/GenBank/DDBJ databases">
        <title>Community enrichment and isolation of bacterial strains for fucoidan degradation.</title>
        <authorList>
            <person name="Sichert A."/>
        </authorList>
    </citation>
    <scope>NUCLEOTIDE SEQUENCE [LARGE SCALE GENOMIC DNA]</scope>
    <source>
        <strain evidence="7 8">AS76</strain>
    </source>
</reference>
<dbReference type="RefSeq" id="WP_342853801.1">
    <property type="nucleotide sequence ID" value="NZ_JBBMRA010000002.1"/>
</dbReference>
<evidence type="ECO:0000313" key="7">
    <source>
        <dbReference type="EMBL" id="MEM5535552.1"/>
    </source>
</evidence>
<evidence type="ECO:0000256" key="2">
    <source>
        <dbReference type="ARBA" id="ARBA00009840"/>
    </source>
</evidence>
<proteinExistence type="inferred from homology"/>
<dbReference type="InterPro" id="IPR003798">
    <property type="entry name" value="DNA_recombination_RmuC"/>
</dbReference>
<comment type="similarity">
    <text evidence="2">Belongs to the RmuC family.</text>
</comment>
<accession>A0ABU9TPL6</accession>
<organism evidence="7 8">
    <name type="scientific">Neptuniibacter pectenicola</name>
    <dbReference type="NCBI Taxonomy" id="1806669"/>
    <lineage>
        <taxon>Bacteria</taxon>
        <taxon>Pseudomonadati</taxon>
        <taxon>Pseudomonadota</taxon>
        <taxon>Gammaproteobacteria</taxon>
        <taxon>Oceanospirillales</taxon>
        <taxon>Oceanospirillaceae</taxon>
        <taxon>Neptuniibacter</taxon>
    </lineage>
</organism>
<evidence type="ECO:0000313" key="8">
    <source>
        <dbReference type="Proteomes" id="UP001449225"/>
    </source>
</evidence>
<feature type="coiled-coil region" evidence="5">
    <location>
        <begin position="92"/>
        <end position="165"/>
    </location>
</feature>
<comment type="function">
    <text evidence="1">Involved in DNA recombination.</text>
</comment>
<evidence type="ECO:0000256" key="4">
    <source>
        <dbReference type="ARBA" id="ARBA00023172"/>
    </source>
</evidence>
<keyword evidence="8" id="KW-1185">Reference proteome</keyword>
<dbReference type="PANTHER" id="PTHR30563:SF0">
    <property type="entry name" value="DNA RECOMBINATION PROTEIN RMUC"/>
    <property type="match status" value="1"/>
</dbReference>
<gene>
    <name evidence="7" type="primary">rmuC</name>
    <name evidence="7" type="ORF">WNY58_04010</name>
</gene>
<evidence type="ECO:0000256" key="5">
    <source>
        <dbReference type="SAM" id="Coils"/>
    </source>
</evidence>
<comment type="caution">
    <text evidence="7">The sequence shown here is derived from an EMBL/GenBank/DDBJ whole genome shotgun (WGS) entry which is preliminary data.</text>
</comment>
<dbReference type="Pfam" id="PF02646">
    <property type="entry name" value="RmuC"/>
    <property type="match status" value="1"/>
</dbReference>
<dbReference type="EMBL" id="JBBMRA010000002">
    <property type="protein sequence ID" value="MEM5535552.1"/>
    <property type="molecule type" value="Genomic_DNA"/>
</dbReference>
<dbReference type="Proteomes" id="UP001449225">
    <property type="component" value="Unassembled WGS sequence"/>
</dbReference>
<protein>
    <submittedName>
        <fullName evidence="7">DNA recombination protein RmuC</fullName>
    </submittedName>
</protein>
<dbReference type="PANTHER" id="PTHR30563">
    <property type="entry name" value="DNA RECOMBINATION PROTEIN RMUC"/>
    <property type="match status" value="1"/>
</dbReference>
<keyword evidence="3 5" id="KW-0175">Coiled coil</keyword>
<sequence>MMPTLTSLDLESLLLGCVVGLGVAFALAKLMFSAQQRQSRERCDQLEQTLLQCQVALDTSRQDCTQLNERQHQLDMQRARLDERLSYIEPLLENTLAEKHALERKLEQTAFQLADRSEVVAELETRLDAEREAQVEKLATLEKAREQLKQEFQNLANRIFDEKAQRFSEASKENLGHLLTPLREQLGDFKRRVEDVYDKETKDRQALYTQISQLKQLNQQMSEDAINLTNALKGENKTQGNWGEVVLERALEESGLRKGSEFELQVNASQEGKRYQPDAIIHLPDGKDVIVDSKVSLRAYEQYCSSEENDAKQRFLREHLLSMRGHIKGLSDKAYQSLEGVRSLDFVLLFIPIEGAFLLALEKEPNLFKEAFDRNIMLVSPSTLMVTLRTIHNIWRYEHQNQNAKEIAQRGGDLHDKFVGFVESIDEIGRNLHKTQQAFDTAHKRLSSGRGNLVNQVAMLKKLGAEGKKKLSADLLERASDTDQP</sequence>
<evidence type="ECO:0000256" key="6">
    <source>
        <dbReference type="SAM" id="Phobius"/>
    </source>
</evidence>